<organism evidence="4 5">
    <name type="scientific">Lachnellula arida</name>
    <dbReference type="NCBI Taxonomy" id="1316785"/>
    <lineage>
        <taxon>Eukaryota</taxon>
        <taxon>Fungi</taxon>
        <taxon>Dikarya</taxon>
        <taxon>Ascomycota</taxon>
        <taxon>Pezizomycotina</taxon>
        <taxon>Leotiomycetes</taxon>
        <taxon>Helotiales</taxon>
        <taxon>Lachnaceae</taxon>
        <taxon>Lachnellula</taxon>
    </lineage>
</organism>
<feature type="transmembrane region" description="Helical" evidence="3">
    <location>
        <begin position="12"/>
        <end position="32"/>
    </location>
</feature>
<evidence type="ECO:0000313" key="4">
    <source>
        <dbReference type="EMBL" id="TVY15748.1"/>
    </source>
</evidence>
<feature type="region of interest" description="Disordered" evidence="2">
    <location>
        <begin position="128"/>
        <end position="186"/>
    </location>
</feature>
<protein>
    <submittedName>
        <fullName evidence="4">Uncharacterized protein</fullName>
    </submittedName>
</protein>
<proteinExistence type="predicted"/>
<dbReference type="EMBL" id="QGMF01000455">
    <property type="protein sequence ID" value="TVY15748.1"/>
    <property type="molecule type" value="Genomic_DNA"/>
</dbReference>
<feature type="compositionally biased region" description="Basic and acidic residues" evidence="2">
    <location>
        <begin position="156"/>
        <end position="169"/>
    </location>
</feature>
<evidence type="ECO:0000313" key="5">
    <source>
        <dbReference type="Proteomes" id="UP000469559"/>
    </source>
</evidence>
<feature type="transmembrane region" description="Helical" evidence="3">
    <location>
        <begin position="68"/>
        <end position="86"/>
    </location>
</feature>
<keyword evidence="5" id="KW-1185">Reference proteome</keyword>
<feature type="coiled-coil region" evidence="1">
    <location>
        <begin position="88"/>
        <end position="115"/>
    </location>
</feature>
<accession>A0A8T9B6Z3</accession>
<reference evidence="4 5" key="1">
    <citation type="submission" date="2018-05" db="EMBL/GenBank/DDBJ databases">
        <title>Whole genome sequencing for identification of molecular markers to develop diagnostic detection tools for the regulated plant pathogen Lachnellula willkommii.</title>
        <authorList>
            <person name="Giroux E."/>
            <person name="Bilodeau G."/>
        </authorList>
    </citation>
    <scope>NUCLEOTIDE SEQUENCE [LARGE SCALE GENOMIC DNA]</scope>
    <source>
        <strain evidence="4 5">CBS 203.66</strain>
    </source>
</reference>
<gene>
    <name evidence="4" type="ORF">LARI1_G006980</name>
</gene>
<dbReference type="AlphaFoldDB" id="A0A8T9B6Z3"/>
<keyword evidence="3" id="KW-0472">Membrane</keyword>
<dbReference type="OrthoDB" id="4160565at2759"/>
<keyword evidence="1" id="KW-0175">Coiled coil</keyword>
<dbReference type="Proteomes" id="UP000469559">
    <property type="component" value="Unassembled WGS sequence"/>
</dbReference>
<keyword evidence="3" id="KW-0812">Transmembrane</keyword>
<evidence type="ECO:0000256" key="2">
    <source>
        <dbReference type="SAM" id="MobiDB-lite"/>
    </source>
</evidence>
<name>A0A8T9B6Z3_9HELO</name>
<keyword evidence="3" id="KW-1133">Transmembrane helix</keyword>
<evidence type="ECO:0000256" key="3">
    <source>
        <dbReference type="SAM" id="Phobius"/>
    </source>
</evidence>
<comment type="caution">
    <text evidence="4">The sequence shown here is derived from an EMBL/GenBank/DDBJ whole genome shotgun (WGS) entry which is preliminary data.</text>
</comment>
<evidence type="ECO:0000256" key="1">
    <source>
        <dbReference type="SAM" id="Coils"/>
    </source>
</evidence>
<sequence length="186" mass="20676">MPSLSSTYLIPALIFNPAFILHLINTFASHFVPSPPTVSHSPHPFMESIGPAHGTTLYMDMHDNQLCWKYTAVMVVVQLFAFGRVSEKRGQRKARKAARLEKERLKREKSEKSEKDLRQIISQAECSAKSRDGTCELPQNGASKLASGNGHANGHANDKLKNAGKKLETESESSMTETSEEEMNFV</sequence>